<feature type="transmembrane region" description="Helical" evidence="9">
    <location>
        <begin position="245"/>
        <end position="275"/>
    </location>
</feature>
<accession>A0ABU1TLJ2</accession>
<dbReference type="Pfam" id="PF00999">
    <property type="entry name" value="Na_H_Exchanger"/>
    <property type="match status" value="1"/>
</dbReference>
<evidence type="ECO:0000256" key="6">
    <source>
        <dbReference type="ARBA" id="ARBA00022989"/>
    </source>
</evidence>
<keyword evidence="3" id="KW-0050">Antiport</keyword>
<feature type="transmembrane region" description="Helical" evidence="9">
    <location>
        <begin position="12"/>
        <end position="33"/>
    </location>
</feature>
<dbReference type="EMBL" id="JAVDVI010000002">
    <property type="protein sequence ID" value="MDR6966841.1"/>
    <property type="molecule type" value="Genomic_DNA"/>
</dbReference>
<feature type="transmembrane region" description="Helical" evidence="9">
    <location>
        <begin position="386"/>
        <end position="408"/>
    </location>
</feature>
<organism evidence="11 12">
    <name type="scientific">Flavobacterium arsenatis</name>
    <dbReference type="NCBI Taxonomy" id="1484332"/>
    <lineage>
        <taxon>Bacteria</taxon>
        <taxon>Pseudomonadati</taxon>
        <taxon>Bacteroidota</taxon>
        <taxon>Flavobacteriia</taxon>
        <taxon>Flavobacteriales</taxon>
        <taxon>Flavobacteriaceae</taxon>
        <taxon>Flavobacterium</taxon>
    </lineage>
</organism>
<keyword evidence="7" id="KW-0406">Ion transport</keyword>
<reference evidence="11 12" key="1">
    <citation type="submission" date="2023-07" db="EMBL/GenBank/DDBJ databases">
        <title>Sorghum-associated microbial communities from plants grown in Nebraska, USA.</title>
        <authorList>
            <person name="Schachtman D."/>
        </authorList>
    </citation>
    <scope>NUCLEOTIDE SEQUENCE [LARGE SCALE GENOMIC DNA]</scope>
    <source>
        <strain evidence="11 12">3773</strain>
    </source>
</reference>
<protein>
    <submittedName>
        <fullName evidence="11">NhaP-type Na+/H+ or K+/H+ antiporter</fullName>
    </submittedName>
</protein>
<evidence type="ECO:0000313" key="11">
    <source>
        <dbReference type="EMBL" id="MDR6966841.1"/>
    </source>
</evidence>
<evidence type="ECO:0000256" key="1">
    <source>
        <dbReference type="ARBA" id="ARBA00004651"/>
    </source>
</evidence>
<dbReference type="RefSeq" id="WP_310024675.1">
    <property type="nucleotide sequence ID" value="NZ_JAVDVI010000002.1"/>
</dbReference>
<dbReference type="Proteomes" id="UP001255185">
    <property type="component" value="Unassembled WGS sequence"/>
</dbReference>
<keyword evidence="8 9" id="KW-0472">Membrane</keyword>
<evidence type="ECO:0000256" key="3">
    <source>
        <dbReference type="ARBA" id="ARBA00022449"/>
    </source>
</evidence>
<feature type="transmembrane region" description="Helical" evidence="9">
    <location>
        <begin position="201"/>
        <end position="225"/>
    </location>
</feature>
<feature type="domain" description="Cation/H+ exchanger transmembrane" evidence="10">
    <location>
        <begin position="23"/>
        <end position="406"/>
    </location>
</feature>
<dbReference type="InterPro" id="IPR006153">
    <property type="entry name" value="Cation/H_exchanger_TM"/>
</dbReference>
<evidence type="ECO:0000256" key="7">
    <source>
        <dbReference type="ARBA" id="ARBA00023065"/>
    </source>
</evidence>
<keyword evidence="5 9" id="KW-0812">Transmembrane</keyword>
<evidence type="ECO:0000313" key="12">
    <source>
        <dbReference type="Proteomes" id="UP001255185"/>
    </source>
</evidence>
<evidence type="ECO:0000256" key="8">
    <source>
        <dbReference type="ARBA" id="ARBA00023136"/>
    </source>
</evidence>
<evidence type="ECO:0000259" key="10">
    <source>
        <dbReference type="Pfam" id="PF00999"/>
    </source>
</evidence>
<feature type="transmembrane region" description="Helical" evidence="9">
    <location>
        <begin position="355"/>
        <end position="374"/>
    </location>
</feature>
<dbReference type="Gene3D" id="1.20.1530.20">
    <property type="match status" value="1"/>
</dbReference>
<gene>
    <name evidence="11" type="ORF">J2X31_000839</name>
</gene>
<evidence type="ECO:0000256" key="5">
    <source>
        <dbReference type="ARBA" id="ARBA00022692"/>
    </source>
</evidence>
<keyword evidence="6 9" id="KW-1133">Transmembrane helix</keyword>
<keyword evidence="2" id="KW-0813">Transport</keyword>
<dbReference type="InterPro" id="IPR038770">
    <property type="entry name" value="Na+/solute_symporter_sf"/>
</dbReference>
<evidence type="ECO:0000256" key="9">
    <source>
        <dbReference type="SAM" id="Phobius"/>
    </source>
</evidence>
<feature type="transmembrane region" description="Helical" evidence="9">
    <location>
        <begin position="324"/>
        <end position="343"/>
    </location>
</feature>
<keyword evidence="12" id="KW-1185">Reference proteome</keyword>
<dbReference type="PANTHER" id="PTHR32507">
    <property type="entry name" value="NA(+)/H(+) ANTIPORTER 1"/>
    <property type="match status" value="1"/>
</dbReference>
<sequence length="419" mass="46748">MAIPLLFDFSTYNIHLLLIGLVILLAATIPNLLKNKHITEPIIYIAIGTLIYLFGDHYDSIAALNNVKVIEEITEFVVIVALTNAGLKIKNPFSWKTWKYSFWLLLIAMPITMVASAYVSHWILDFTPAAAILFGALIAPTDPVLASDLQTSKPSQQDSSRTRLALTSEAGINDGLAFPFTYFAIFFITKGSNYSQWIANWFWVDFVYKIAMGIIVGLLLGWLLYKMVFKFTSKNQQSKISRGILSLALTLLPYAIAEILGGYGFIAVFLAASAFSHVEKDAKHMDNLHDFTEEIERIFVALLFVVIGIYMASNFSKLSDPKLLLTALILILFIRPIAGWVSLLGKKDISTFEKFTLSFYGIRGVGSIYYLMYALGAATFPESEKLIQLTAVTIILSVFIHGISAITIQKKLDQYDNVD</sequence>
<feature type="transmembrane region" description="Helical" evidence="9">
    <location>
        <begin position="295"/>
        <end position="312"/>
    </location>
</feature>
<comment type="caution">
    <text evidence="11">The sequence shown here is derived from an EMBL/GenBank/DDBJ whole genome shotgun (WGS) entry which is preliminary data.</text>
</comment>
<keyword evidence="4" id="KW-1003">Cell membrane</keyword>
<evidence type="ECO:0000256" key="4">
    <source>
        <dbReference type="ARBA" id="ARBA00022475"/>
    </source>
</evidence>
<dbReference type="PANTHER" id="PTHR32507:SF8">
    <property type="entry name" value="CNH1P"/>
    <property type="match status" value="1"/>
</dbReference>
<feature type="transmembrane region" description="Helical" evidence="9">
    <location>
        <begin position="100"/>
        <end position="123"/>
    </location>
</feature>
<comment type="subcellular location">
    <subcellularLocation>
        <location evidence="1">Cell membrane</location>
        <topology evidence="1">Multi-pass membrane protein</topology>
    </subcellularLocation>
</comment>
<proteinExistence type="predicted"/>
<name>A0ABU1TLJ2_9FLAO</name>
<feature type="transmembrane region" description="Helical" evidence="9">
    <location>
        <begin position="170"/>
        <end position="189"/>
    </location>
</feature>
<evidence type="ECO:0000256" key="2">
    <source>
        <dbReference type="ARBA" id="ARBA00022448"/>
    </source>
</evidence>